<dbReference type="GO" id="GO:0005737">
    <property type="term" value="C:cytoplasm"/>
    <property type="evidence" value="ECO:0007669"/>
    <property type="project" value="InterPro"/>
</dbReference>
<dbReference type="PROSITE" id="PS00387">
    <property type="entry name" value="PPASE"/>
    <property type="match status" value="1"/>
</dbReference>
<dbReference type="GO" id="GO:0006796">
    <property type="term" value="P:phosphate-containing compound metabolic process"/>
    <property type="evidence" value="ECO:0007669"/>
    <property type="project" value="InterPro"/>
</dbReference>
<evidence type="ECO:0000256" key="1">
    <source>
        <dbReference type="ARBA" id="ARBA00001946"/>
    </source>
</evidence>
<name>A0A179IDE8_CORDF</name>
<evidence type="ECO:0000256" key="5">
    <source>
        <dbReference type="ARBA" id="ARBA00022801"/>
    </source>
</evidence>
<evidence type="ECO:0000256" key="7">
    <source>
        <dbReference type="SAM" id="SignalP"/>
    </source>
</evidence>
<keyword evidence="9" id="KW-1185">Reference proteome</keyword>
<proteinExistence type="inferred from homology"/>
<comment type="caution">
    <text evidence="8">The sequence shown here is derived from an EMBL/GenBank/DDBJ whole genome shotgun (WGS) entry which is preliminary data.</text>
</comment>
<feature type="chain" id="PRO_5008104421" description="inorganic diphosphatase" evidence="7">
    <location>
        <begin position="21"/>
        <end position="355"/>
    </location>
</feature>
<dbReference type="OrthoDB" id="1608002at2759"/>
<evidence type="ECO:0000313" key="8">
    <source>
        <dbReference type="EMBL" id="OAQ99931.1"/>
    </source>
</evidence>
<dbReference type="InterPro" id="IPR008162">
    <property type="entry name" value="Pyrophosphatase"/>
</dbReference>
<dbReference type="Pfam" id="PF00719">
    <property type="entry name" value="Pyrophosphatase"/>
    <property type="match status" value="1"/>
</dbReference>
<keyword evidence="6" id="KW-0460">Magnesium</keyword>
<evidence type="ECO:0000313" key="9">
    <source>
        <dbReference type="Proteomes" id="UP000243081"/>
    </source>
</evidence>
<evidence type="ECO:0000256" key="2">
    <source>
        <dbReference type="ARBA" id="ARBA00006220"/>
    </source>
</evidence>
<comment type="cofactor">
    <cofactor evidence="1">
        <name>Mg(2+)</name>
        <dbReference type="ChEBI" id="CHEBI:18420"/>
    </cofactor>
</comment>
<sequence>MRSILPLISLACSVAASGSAAEASVKPFDPSALSLREVGARNTLNWRIWLEQDGSPISFWHDIPLYPPGNVSNIINMYVEIPRWTDAKIETKRNEPLNPIFHDDKKKKPRFVFSVWPQNTYPFNYGSIPQTWEDSTIPHPFTGYFGDNDPMDIFDVSSFEPPHVGQLKQVKVLGGLAMIDVYFALTMTGICSFHRCQGSNCLPGDQQVYCGNTTSATTRLTCVLAVDDLEKFRPGSKQTFYDWFTYYKVIKGSGKNFIYGDKYQDPDTMLATIRESHEFWRKLMRGETKKDKINRDQTSNPRWCKTFVASSNATAKFNIPAKSNVLPPAERPAQYDRWYYLDRDFNIAPGQVIEE</sequence>
<dbReference type="InterPro" id="IPR036649">
    <property type="entry name" value="Pyrophosphatase_sf"/>
</dbReference>
<feature type="signal peptide" evidence="7">
    <location>
        <begin position="1"/>
        <end position="20"/>
    </location>
</feature>
<dbReference type="EMBL" id="LUKN01001941">
    <property type="protein sequence ID" value="OAQ99931.1"/>
    <property type="molecule type" value="Genomic_DNA"/>
</dbReference>
<dbReference type="OMA" id="ISFWHDI"/>
<reference evidence="8 9" key="1">
    <citation type="submission" date="2016-03" db="EMBL/GenBank/DDBJ databases">
        <title>Fine-scale spatial genetic structure of a fungal parasite of coffee scale insects.</title>
        <authorList>
            <person name="Jackson D."/>
            <person name="Zemenick K.A."/>
            <person name="Malloure B."/>
            <person name="Quandt C.A."/>
            <person name="James T.Y."/>
        </authorList>
    </citation>
    <scope>NUCLEOTIDE SEQUENCE [LARGE SCALE GENOMIC DNA]</scope>
    <source>
        <strain evidence="8 9">UM487</strain>
    </source>
</reference>
<organism evidence="8 9">
    <name type="scientific">Cordyceps confragosa</name>
    <name type="common">Lecanicillium lecanii</name>
    <dbReference type="NCBI Taxonomy" id="2714763"/>
    <lineage>
        <taxon>Eukaryota</taxon>
        <taxon>Fungi</taxon>
        <taxon>Dikarya</taxon>
        <taxon>Ascomycota</taxon>
        <taxon>Pezizomycotina</taxon>
        <taxon>Sordariomycetes</taxon>
        <taxon>Hypocreomycetidae</taxon>
        <taxon>Hypocreales</taxon>
        <taxon>Cordycipitaceae</taxon>
        <taxon>Akanthomyces</taxon>
    </lineage>
</organism>
<gene>
    <name evidence="8" type="ORF">LLEC1_04317</name>
</gene>
<evidence type="ECO:0000256" key="4">
    <source>
        <dbReference type="ARBA" id="ARBA00022723"/>
    </source>
</evidence>
<protein>
    <recommendedName>
        <fullName evidence="3">inorganic diphosphatase</fullName>
        <ecNumber evidence="3">3.6.1.1</ecNumber>
    </recommendedName>
</protein>
<keyword evidence="5" id="KW-0378">Hydrolase</keyword>
<keyword evidence="7" id="KW-0732">Signal</keyword>
<evidence type="ECO:0000256" key="3">
    <source>
        <dbReference type="ARBA" id="ARBA00012146"/>
    </source>
</evidence>
<dbReference type="PANTHER" id="PTHR10286">
    <property type="entry name" value="INORGANIC PYROPHOSPHATASE"/>
    <property type="match status" value="1"/>
</dbReference>
<dbReference type="AlphaFoldDB" id="A0A179IDE8"/>
<accession>A0A179IDE8</accession>
<dbReference type="EC" id="3.6.1.1" evidence="3"/>
<dbReference type="GO" id="GO:0000287">
    <property type="term" value="F:magnesium ion binding"/>
    <property type="evidence" value="ECO:0007669"/>
    <property type="project" value="InterPro"/>
</dbReference>
<dbReference type="GO" id="GO:0004427">
    <property type="term" value="F:inorganic diphosphate phosphatase activity"/>
    <property type="evidence" value="ECO:0007669"/>
    <property type="project" value="UniProtKB-EC"/>
</dbReference>
<dbReference type="SUPFAM" id="SSF50324">
    <property type="entry name" value="Inorganic pyrophosphatase"/>
    <property type="match status" value="2"/>
</dbReference>
<dbReference type="Gene3D" id="3.90.80.10">
    <property type="entry name" value="Inorganic pyrophosphatase"/>
    <property type="match status" value="1"/>
</dbReference>
<comment type="similarity">
    <text evidence="2">Belongs to the PPase family.</text>
</comment>
<keyword evidence="4" id="KW-0479">Metal-binding</keyword>
<dbReference type="Proteomes" id="UP000243081">
    <property type="component" value="Unassembled WGS sequence"/>
</dbReference>
<evidence type="ECO:0000256" key="6">
    <source>
        <dbReference type="ARBA" id="ARBA00022842"/>
    </source>
</evidence>